<reference evidence="3 4" key="1">
    <citation type="submission" date="2023-08" db="EMBL/GenBank/DDBJ databases">
        <title>Whole-genome sequencing of halo(alkali)philic microorganisms from hypersaline lakes.</title>
        <authorList>
            <person name="Sorokin D.Y."/>
            <person name="Abbas B."/>
            <person name="Merkel A.Y."/>
        </authorList>
    </citation>
    <scope>NUCLEOTIDE SEQUENCE [LARGE SCALE GENOMIC DNA]</scope>
    <source>
        <strain evidence="3 4">AB-CW4</strain>
    </source>
</reference>
<feature type="coiled-coil region" evidence="1">
    <location>
        <begin position="132"/>
        <end position="213"/>
    </location>
</feature>
<gene>
    <name evidence="3" type="ORF">RBH19_00720</name>
</gene>
<keyword evidence="4" id="KW-1185">Reference proteome</keyword>
<evidence type="ECO:0000256" key="2">
    <source>
        <dbReference type="SAM" id="MobiDB-lite"/>
    </source>
</evidence>
<keyword evidence="1" id="KW-0175">Coiled coil</keyword>
<sequence length="360" mass="42769">MRQWLSRLPGIGRFFVTDVVESKRIESDSFPQLNAERERSRQLEEKLRQTQAEETSLRQQVEVLRQRGSDNEKNLKALEEMLSDPDRAQNAIVYYQLRDIWFACHGEINHLVTELAQHLEKEERHQQLARFRTEQEEEAARLDTQLRDVEEEHRMVLARKRKLEQELSRSQRFWHYFKRKRLEDEVAAARLEIEPVEQQLEDCRRRIRDVQDRGAPGYEGLSVEGRRHINLAAIALAQYLYLRFQKDSVVDMARGARNKPVHQAHFGPPEECLKIMRQIREVSGRWRADRERSEKVRRRTRYLSTRVKYKEKMQTVPDLRSVDTLQPSISTEGSEVVGDTTPMPVNVLEMDLWDLRKVFL</sequence>
<proteinExistence type="predicted"/>
<organism evidence="3 4">
    <name type="scientific">Natronospira bacteriovora</name>
    <dbReference type="NCBI Taxonomy" id="3069753"/>
    <lineage>
        <taxon>Bacteria</taxon>
        <taxon>Pseudomonadati</taxon>
        <taxon>Pseudomonadota</taxon>
        <taxon>Gammaproteobacteria</taxon>
        <taxon>Natronospirales</taxon>
        <taxon>Natronospiraceae</taxon>
        <taxon>Natronospira</taxon>
    </lineage>
</organism>
<protein>
    <submittedName>
        <fullName evidence="3">Uncharacterized protein</fullName>
    </submittedName>
</protein>
<comment type="caution">
    <text evidence="3">The sequence shown here is derived from an EMBL/GenBank/DDBJ whole genome shotgun (WGS) entry which is preliminary data.</text>
</comment>
<feature type="region of interest" description="Disordered" evidence="2">
    <location>
        <begin position="31"/>
        <end position="53"/>
    </location>
</feature>
<feature type="compositionally biased region" description="Basic and acidic residues" evidence="2">
    <location>
        <begin position="35"/>
        <end position="48"/>
    </location>
</feature>
<name>A0ABU0W302_9GAMM</name>
<evidence type="ECO:0000313" key="4">
    <source>
        <dbReference type="Proteomes" id="UP001239019"/>
    </source>
</evidence>
<dbReference type="Proteomes" id="UP001239019">
    <property type="component" value="Unassembled WGS sequence"/>
</dbReference>
<evidence type="ECO:0000256" key="1">
    <source>
        <dbReference type="SAM" id="Coils"/>
    </source>
</evidence>
<evidence type="ECO:0000313" key="3">
    <source>
        <dbReference type="EMBL" id="MDQ2068394.1"/>
    </source>
</evidence>
<accession>A0ABU0W302</accession>
<dbReference type="RefSeq" id="WP_306726885.1">
    <property type="nucleotide sequence ID" value="NZ_JAVDDT010000001.1"/>
</dbReference>
<dbReference type="EMBL" id="JAVDDT010000001">
    <property type="protein sequence ID" value="MDQ2068394.1"/>
    <property type="molecule type" value="Genomic_DNA"/>
</dbReference>